<organism evidence="2 3">
    <name type="scientific">Drechslerella dactyloides</name>
    <name type="common">Nematode-trapping fungus</name>
    <name type="synonym">Arthrobotrys dactyloides</name>
    <dbReference type="NCBI Taxonomy" id="74499"/>
    <lineage>
        <taxon>Eukaryota</taxon>
        <taxon>Fungi</taxon>
        <taxon>Dikarya</taxon>
        <taxon>Ascomycota</taxon>
        <taxon>Pezizomycotina</taxon>
        <taxon>Orbiliomycetes</taxon>
        <taxon>Orbiliales</taxon>
        <taxon>Orbiliaceae</taxon>
        <taxon>Drechslerella</taxon>
    </lineage>
</organism>
<evidence type="ECO:0000313" key="2">
    <source>
        <dbReference type="EMBL" id="KAJ6256167.1"/>
    </source>
</evidence>
<reference evidence="2" key="1">
    <citation type="submission" date="2023-01" db="EMBL/GenBank/DDBJ databases">
        <title>The chitinases involved in constricting ring structure development in the nematode-trapping fungus Drechslerella dactyloides.</title>
        <authorList>
            <person name="Wang R."/>
            <person name="Zhang L."/>
            <person name="Tang P."/>
            <person name="Li S."/>
            <person name="Liang L."/>
        </authorList>
    </citation>
    <scope>NUCLEOTIDE SEQUENCE</scope>
    <source>
        <strain evidence="2">YMF1.00031</strain>
    </source>
</reference>
<feature type="domain" description="F-box" evidence="1">
    <location>
        <begin position="8"/>
        <end position="54"/>
    </location>
</feature>
<protein>
    <recommendedName>
        <fullName evidence="1">F-box domain-containing protein</fullName>
    </recommendedName>
</protein>
<dbReference type="Gene3D" id="3.80.10.10">
    <property type="entry name" value="Ribonuclease Inhibitor"/>
    <property type="match status" value="1"/>
</dbReference>
<proteinExistence type="predicted"/>
<dbReference type="EMBL" id="JAQGDS010000014">
    <property type="protein sequence ID" value="KAJ6256167.1"/>
    <property type="molecule type" value="Genomic_DNA"/>
</dbReference>
<accession>A0AAD6ITJ9</accession>
<evidence type="ECO:0000313" key="3">
    <source>
        <dbReference type="Proteomes" id="UP001221413"/>
    </source>
</evidence>
<dbReference type="InterPro" id="IPR032675">
    <property type="entry name" value="LRR_dom_sf"/>
</dbReference>
<dbReference type="InterPro" id="IPR001810">
    <property type="entry name" value="F-box_dom"/>
</dbReference>
<dbReference type="AlphaFoldDB" id="A0AAD6ITJ9"/>
<sequence length="499" mass="56803">MLVYRYDIMSFAQLPTELLAQVLENVRGTGTRYSCLLVNRRFHAIMQPLLYRDLRIPFLSENRLVTLVRAVRRFPHMASHTRSLTMGADPYDPRRTTERLVGREDLSRLFPTLRKVQLYGMTFERSMMILFLGYCSRMPALEELEVQYPDLVPLQRQLPLLKKLTWSVTMDGKSPVLCTREGQAETHWIMGRFLVSLARCCPALESVALGAIGREAQWGITDRQHPEYTESTRGLVDIPPVPTLREFTWLAGEGVQVTNIFHNLAADLLEAHAPKLESVRWAFTTAQGSGNVFLKRLAEMVRLRSLSLHFTHNSFIEIYGMCMTSPSAKDVASEIEKWGAPALREVAMRWSVITDDCWEQVRLLRALHCASGLSRVGVTFGVPLVAAGPAAVAAGRNPDGGELQCWYYDEAKMTEFLSSLPPSIETLVVKFDGVHDILDCFETYEFRQQHDNPLPEWSEEYRAQVRELVSQRKSIPKALLFDRLPSLREVHISGYNLVD</sequence>
<name>A0AAD6ITJ9_DREDA</name>
<evidence type="ECO:0000259" key="1">
    <source>
        <dbReference type="PROSITE" id="PS50181"/>
    </source>
</evidence>
<gene>
    <name evidence="2" type="ORF">Dda_9002</name>
</gene>
<dbReference type="PROSITE" id="PS50181">
    <property type="entry name" value="FBOX"/>
    <property type="match status" value="1"/>
</dbReference>
<keyword evidence="3" id="KW-1185">Reference proteome</keyword>
<comment type="caution">
    <text evidence="2">The sequence shown here is derived from an EMBL/GenBank/DDBJ whole genome shotgun (WGS) entry which is preliminary data.</text>
</comment>
<dbReference type="Proteomes" id="UP001221413">
    <property type="component" value="Unassembled WGS sequence"/>
</dbReference>